<dbReference type="EMBL" id="AFBI03000035">
    <property type="protein sequence ID" value="EJW03558.1"/>
    <property type="molecule type" value="Genomic_DNA"/>
</dbReference>
<name>J8ZVA2_EDHAE</name>
<reference evidence="2" key="2">
    <citation type="submission" date="2015-07" db="EMBL/GenBank/DDBJ databases">
        <title>Contrasting host-pathogen interactions and genome evolution in two generalist and specialist microsporidian pathogens of mosquitoes.</title>
        <authorList>
            <consortium name="The Broad Institute Genomics Platform"/>
            <consortium name="The Broad Institute Genome Sequencing Center for Infectious Disease"/>
            <person name="Cuomo C.A."/>
            <person name="Sanscrainte N.D."/>
            <person name="Goldberg J.M."/>
            <person name="Heiman D."/>
            <person name="Young S."/>
            <person name="Zeng Q."/>
            <person name="Becnel J.J."/>
            <person name="Birren B.W."/>
        </authorList>
    </citation>
    <scope>NUCLEOTIDE SEQUENCE [LARGE SCALE GENOMIC DNA]</scope>
    <source>
        <strain evidence="2">USNM 41457</strain>
    </source>
</reference>
<reference evidence="1 2" key="1">
    <citation type="submission" date="2011-08" db="EMBL/GenBank/DDBJ databases">
        <authorList>
            <person name="Liu Z.J."/>
            <person name="Shi F.L."/>
            <person name="Lu J.Q."/>
            <person name="Li M."/>
            <person name="Wang Z.L."/>
        </authorList>
    </citation>
    <scope>NUCLEOTIDE SEQUENCE [LARGE SCALE GENOMIC DNA]</scope>
    <source>
        <strain evidence="1 2">USNM 41457</strain>
    </source>
</reference>
<dbReference type="Proteomes" id="UP000003163">
    <property type="component" value="Unassembled WGS sequence"/>
</dbReference>
<dbReference type="VEuPathDB" id="MicrosporidiaDB:EDEG_02142"/>
<proteinExistence type="predicted"/>
<protein>
    <submittedName>
        <fullName evidence="1">Uncharacterized protein</fullName>
    </submittedName>
</protein>
<comment type="caution">
    <text evidence="1">The sequence shown here is derived from an EMBL/GenBank/DDBJ whole genome shotgun (WGS) entry which is preliminary data.</text>
</comment>
<gene>
    <name evidence="1" type="ORF">EDEG_02142</name>
</gene>
<dbReference type="InParanoid" id="J8ZVA2"/>
<evidence type="ECO:0000313" key="2">
    <source>
        <dbReference type="Proteomes" id="UP000003163"/>
    </source>
</evidence>
<dbReference type="HOGENOM" id="CLU_906222_0_0_1"/>
<evidence type="ECO:0000313" key="1">
    <source>
        <dbReference type="EMBL" id="EJW03558.1"/>
    </source>
</evidence>
<sequence>MYSVICTRKVHLFATEKYITTTINLLCYLVQFKCCDISENNEKAISQGNPNKNQSILKYKTSSHNQENIFEKESIASNDIISEKRQNRENITKDQGFSYERKFMPIKSVSELKELFERFTKLTATLEQENIGSIDTMHHTIQNRVKILEQQFKEMQDRNKSKIYMLQRNRIIALNNDGKSIENKSKVVPMERKQKEIKSIVSCELHDIKASENEQTSHPSSILPNTYKNNIAVTHNYTNKLCGINDILDEMISLLIEINVIMEDNIEKPYNLEKGNNQVSAKEKTMKEELKENSCLFEAKKSSENDF</sequence>
<keyword evidence="2" id="KW-1185">Reference proteome</keyword>
<accession>J8ZVA2</accession>
<dbReference type="AlphaFoldDB" id="J8ZVA2"/>
<organism evidence="1 2">
    <name type="scientific">Edhazardia aedis (strain USNM 41457)</name>
    <name type="common">Microsporidian parasite</name>
    <dbReference type="NCBI Taxonomy" id="1003232"/>
    <lineage>
        <taxon>Eukaryota</taxon>
        <taxon>Fungi</taxon>
        <taxon>Fungi incertae sedis</taxon>
        <taxon>Microsporidia</taxon>
        <taxon>Edhazardia</taxon>
    </lineage>
</organism>